<dbReference type="GO" id="GO:0005384">
    <property type="term" value="F:manganese ion transmembrane transporter activity"/>
    <property type="evidence" value="ECO:0007669"/>
    <property type="project" value="InterPro"/>
</dbReference>
<keyword evidence="3 6" id="KW-1133">Transmembrane helix</keyword>
<dbReference type="GO" id="GO:0030026">
    <property type="term" value="P:intracellular manganese ion homeostasis"/>
    <property type="evidence" value="ECO:0007669"/>
    <property type="project" value="InterPro"/>
</dbReference>
<keyword evidence="4 6" id="KW-0472">Membrane</keyword>
<feature type="transmembrane region" description="Helical" evidence="6">
    <location>
        <begin position="83"/>
        <end position="105"/>
    </location>
</feature>
<comment type="caution">
    <text evidence="7">The sequence shown here is derived from an EMBL/GenBank/DDBJ whole genome shotgun (WGS) entry which is preliminary data.</text>
</comment>
<dbReference type="PANTHER" id="PTHR31851">
    <property type="entry name" value="FE(2+)/MN(2+) TRANSPORTER PCL1"/>
    <property type="match status" value="1"/>
</dbReference>
<organism evidence="7 8">
    <name type="scientific">Serinibacter salmoneus</name>
    <dbReference type="NCBI Taxonomy" id="556530"/>
    <lineage>
        <taxon>Bacteria</taxon>
        <taxon>Bacillati</taxon>
        <taxon>Actinomycetota</taxon>
        <taxon>Actinomycetes</taxon>
        <taxon>Micrococcales</taxon>
        <taxon>Beutenbergiaceae</taxon>
        <taxon>Serinibacter</taxon>
    </lineage>
</organism>
<name>A0A2A9D2L5_9MICO</name>
<evidence type="ECO:0000313" key="8">
    <source>
        <dbReference type="Proteomes" id="UP000224915"/>
    </source>
</evidence>
<feature type="transmembrane region" description="Helical" evidence="6">
    <location>
        <begin position="52"/>
        <end position="77"/>
    </location>
</feature>
<sequence>MTTSLLSPGGLSRGVTGAAVTPPQVPTGPGSDPTHNLGPEAPRGPSNARLNWLRAGVLGANDGIVSVAAVVVGVAAVTANPTAIITAGMAALVGGALSMALGEYVSVSSARDSQLAAGTAADDEEISNPWHAGLASALAFVVGALLPFLAVLVVPGAAKIPATVVAVLIALALTGGLGARLGDAPVGRAVVRVLIGGALALGVTFAVGSLFGVVV</sequence>
<evidence type="ECO:0000256" key="1">
    <source>
        <dbReference type="ARBA" id="ARBA00004127"/>
    </source>
</evidence>
<dbReference type="EMBL" id="PDJD01000001">
    <property type="protein sequence ID" value="PFG20904.1"/>
    <property type="molecule type" value="Genomic_DNA"/>
</dbReference>
<proteinExistence type="predicted"/>
<evidence type="ECO:0000256" key="4">
    <source>
        <dbReference type="ARBA" id="ARBA00023136"/>
    </source>
</evidence>
<protein>
    <submittedName>
        <fullName evidence="7">VIT family protein</fullName>
    </submittedName>
</protein>
<feature type="transmembrane region" description="Helical" evidence="6">
    <location>
        <begin position="134"/>
        <end position="154"/>
    </location>
</feature>
<evidence type="ECO:0000256" key="5">
    <source>
        <dbReference type="SAM" id="MobiDB-lite"/>
    </source>
</evidence>
<keyword evidence="8" id="KW-1185">Reference proteome</keyword>
<evidence type="ECO:0000256" key="2">
    <source>
        <dbReference type="ARBA" id="ARBA00022692"/>
    </source>
</evidence>
<dbReference type="RefSeq" id="WP_098469817.1">
    <property type="nucleotide sequence ID" value="NZ_PDJD01000001.1"/>
</dbReference>
<dbReference type="GO" id="GO:0012505">
    <property type="term" value="C:endomembrane system"/>
    <property type="evidence" value="ECO:0007669"/>
    <property type="project" value="UniProtKB-SubCell"/>
</dbReference>
<feature type="transmembrane region" description="Helical" evidence="6">
    <location>
        <begin position="160"/>
        <end position="181"/>
    </location>
</feature>
<evidence type="ECO:0000256" key="3">
    <source>
        <dbReference type="ARBA" id="ARBA00022989"/>
    </source>
</evidence>
<feature type="transmembrane region" description="Helical" evidence="6">
    <location>
        <begin position="193"/>
        <end position="214"/>
    </location>
</feature>
<dbReference type="InterPro" id="IPR008217">
    <property type="entry name" value="Ccc1_fam"/>
</dbReference>
<dbReference type="OrthoDB" id="188924at2"/>
<dbReference type="Proteomes" id="UP000224915">
    <property type="component" value="Unassembled WGS sequence"/>
</dbReference>
<evidence type="ECO:0000313" key="7">
    <source>
        <dbReference type="EMBL" id="PFG20904.1"/>
    </source>
</evidence>
<evidence type="ECO:0000256" key="6">
    <source>
        <dbReference type="SAM" id="Phobius"/>
    </source>
</evidence>
<gene>
    <name evidence="7" type="ORF">ATL40_2520</name>
</gene>
<dbReference type="Pfam" id="PF01988">
    <property type="entry name" value="VIT1"/>
    <property type="match status" value="2"/>
</dbReference>
<accession>A0A2A9D2L5</accession>
<comment type="subcellular location">
    <subcellularLocation>
        <location evidence="1">Endomembrane system</location>
        <topology evidence="1">Multi-pass membrane protein</topology>
    </subcellularLocation>
</comment>
<dbReference type="AlphaFoldDB" id="A0A2A9D2L5"/>
<feature type="region of interest" description="Disordered" evidence="5">
    <location>
        <begin position="1"/>
        <end position="45"/>
    </location>
</feature>
<keyword evidence="2 6" id="KW-0812">Transmembrane</keyword>
<reference evidence="7 8" key="1">
    <citation type="submission" date="2017-10" db="EMBL/GenBank/DDBJ databases">
        <title>Sequencing the genomes of 1000 actinobacteria strains.</title>
        <authorList>
            <person name="Klenk H.-P."/>
        </authorList>
    </citation>
    <scope>NUCLEOTIDE SEQUENCE [LARGE SCALE GENOMIC DNA]</scope>
    <source>
        <strain evidence="7 8">DSM 21801</strain>
    </source>
</reference>